<reference evidence="2" key="1">
    <citation type="submission" date="2019-03" db="EMBL/GenBank/DDBJ databases">
        <title>Single cell metagenomics reveals metabolic interactions within the superorganism composed of flagellate Streblomastix strix and complex community of Bacteroidetes bacteria on its surface.</title>
        <authorList>
            <person name="Treitli S.C."/>
            <person name="Kolisko M."/>
            <person name="Husnik F."/>
            <person name="Keeling P."/>
            <person name="Hampl V."/>
        </authorList>
    </citation>
    <scope>NUCLEOTIDE SEQUENCE</scope>
    <source>
        <strain evidence="2">STM</strain>
    </source>
</reference>
<dbReference type="PRINTS" id="PR00045">
    <property type="entry name" value="SIGMA54FCT"/>
</dbReference>
<evidence type="ECO:0000259" key="1">
    <source>
        <dbReference type="Pfam" id="PF04552"/>
    </source>
</evidence>
<name>A0A5J4P871_9ZZZZ</name>
<feature type="non-terminal residue" evidence="2">
    <location>
        <position position="145"/>
    </location>
</feature>
<evidence type="ECO:0000313" key="2">
    <source>
        <dbReference type="EMBL" id="KAA6305482.1"/>
    </source>
</evidence>
<dbReference type="GO" id="GO:0001216">
    <property type="term" value="F:DNA-binding transcription activator activity"/>
    <property type="evidence" value="ECO:0007669"/>
    <property type="project" value="InterPro"/>
</dbReference>
<dbReference type="InterPro" id="IPR000394">
    <property type="entry name" value="RNA_pol_sigma_54"/>
</dbReference>
<dbReference type="EMBL" id="SNRY01010664">
    <property type="protein sequence ID" value="KAA6305482.1"/>
    <property type="molecule type" value="Genomic_DNA"/>
</dbReference>
<dbReference type="PANTHER" id="PTHR32248:SF4">
    <property type="entry name" value="RNA POLYMERASE SIGMA-54 FACTOR"/>
    <property type="match status" value="1"/>
</dbReference>
<dbReference type="PANTHER" id="PTHR32248">
    <property type="entry name" value="RNA POLYMERASE SIGMA-54 FACTOR"/>
    <property type="match status" value="1"/>
</dbReference>
<protein>
    <submittedName>
        <fullName evidence="2">RNA polymerase sigma-54 factor</fullName>
    </submittedName>
</protein>
<dbReference type="PROSITE" id="PS50044">
    <property type="entry name" value="SIGMA54_3"/>
    <property type="match status" value="1"/>
</dbReference>
<comment type="caution">
    <text evidence="2">The sequence shown here is derived from an EMBL/GenBank/DDBJ whole genome shotgun (WGS) entry which is preliminary data.</text>
</comment>
<dbReference type="GO" id="GO:0016987">
    <property type="term" value="F:sigma factor activity"/>
    <property type="evidence" value="ECO:0007669"/>
    <property type="project" value="InterPro"/>
</dbReference>
<organism evidence="2">
    <name type="scientific">termite gut metagenome</name>
    <dbReference type="NCBI Taxonomy" id="433724"/>
    <lineage>
        <taxon>unclassified sequences</taxon>
        <taxon>metagenomes</taxon>
        <taxon>organismal metagenomes</taxon>
    </lineage>
</organism>
<accession>A0A5J4P871</accession>
<dbReference type="AlphaFoldDB" id="A0A5J4P871"/>
<dbReference type="Pfam" id="PF04552">
    <property type="entry name" value="Sigma54_DBD"/>
    <property type="match status" value="1"/>
</dbReference>
<dbReference type="Gene3D" id="1.10.10.60">
    <property type="entry name" value="Homeodomain-like"/>
    <property type="match status" value="1"/>
</dbReference>
<gene>
    <name evidence="2" type="ORF">EZS27_042865</name>
</gene>
<feature type="domain" description="RNA polymerase sigma factor 54 DNA-binding" evidence="1">
    <location>
        <begin position="3"/>
        <end position="145"/>
    </location>
</feature>
<dbReference type="InterPro" id="IPR007634">
    <property type="entry name" value="RNA_pol_sigma_54_DNA-bd"/>
</dbReference>
<proteinExistence type="predicted"/>
<sequence length="145" mass="16804">MIFLKQKIDAAQVFIDAVKQRKNTLMTTMQAIVHLKRFFFLEGDESLLRPMILKDVAEYTGLDISTISRVSNSKYVQTDYGIYPLKYFFNDGYITGEGEEKSVREIKNLLKECVENENKEKPLTDDELADVLKEKGYPIARRRIA</sequence>